<evidence type="ECO:0000256" key="5">
    <source>
        <dbReference type="ARBA" id="ARBA00023146"/>
    </source>
</evidence>
<dbReference type="PANTHER" id="PTHR42780">
    <property type="entry name" value="SOLEUCYL-TRNA SYNTHETASE"/>
    <property type="match status" value="1"/>
</dbReference>
<accession>T1KTI8</accession>
<dbReference type="InterPro" id="IPR014729">
    <property type="entry name" value="Rossmann-like_a/b/a_fold"/>
</dbReference>
<evidence type="ECO:0000313" key="7">
    <source>
        <dbReference type="EnsemblMetazoa" id="tetur210g00010.1"/>
    </source>
</evidence>
<evidence type="ECO:0000256" key="3">
    <source>
        <dbReference type="ARBA" id="ARBA00022840"/>
    </source>
</evidence>
<dbReference type="Pfam" id="PF00133">
    <property type="entry name" value="tRNA-synt_1"/>
    <property type="match status" value="1"/>
</dbReference>
<evidence type="ECO:0000256" key="4">
    <source>
        <dbReference type="ARBA" id="ARBA00022917"/>
    </source>
</evidence>
<dbReference type="InterPro" id="IPR002300">
    <property type="entry name" value="aa-tRNA-synth_Ia"/>
</dbReference>
<dbReference type="GO" id="GO:0004822">
    <property type="term" value="F:isoleucine-tRNA ligase activity"/>
    <property type="evidence" value="ECO:0007669"/>
    <property type="project" value="InterPro"/>
</dbReference>
<dbReference type="PANTHER" id="PTHR42780:SF1">
    <property type="entry name" value="ISOLEUCINE--TRNA LIGASE, CYTOPLASMIC"/>
    <property type="match status" value="1"/>
</dbReference>
<keyword evidence="5" id="KW-0030">Aminoacyl-tRNA synthetase</keyword>
<dbReference type="InterPro" id="IPR023586">
    <property type="entry name" value="Ile-tRNA-ligase_type2"/>
</dbReference>
<protein>
    <recommendedName>
        <fullName evidence="6">Aminoacyl-tRNA synthetase class Ia domain-containing protein</fullName>
    </recommendedName>
</protein>
<keyword evidence="4" id="KW-0648">Protein biosynthesis</keyword>
<dbReference type="STRING" id="32264.T1KTI8"/>
<reference evidence="8" key="1">
    <citation type="submission" date="2011-08" db="EMBL/GenBank/DDBJ databases">
        <authorList>
            <person name="Rombauts S."/>
        </authorList>
    </citation>
    <scope>NUCLEOTIDE SEQUENCE</scope>
    <source>
        <strain evidence="8">London</strain>
    </source>
</reference>
<evidence type="ECO:0000256" key="2">
    <source>
        <dbReference type="ARBA" id="ARBA00022741"/>
    </source>
</evidence>
<dbReference type="GO" id="GO:0006428">
    <property type="term" value="P:isoleucyl-tRNA aminoacylation"/>
    <property type="evidence" value="ECO:0007669"/>
    <property type="project" value="TreeGrafter"/>
</dbReference>
<dbReference type="eggNOG" id="KOG0434">
    <property type="taxonomic scope" value="Eukaryota"/>
</dbReference>
<dbReference type="Gene3D" id="3.40.50.620">
    <property type="entry name" value="HUPs"/>
    <property type="match status" value="1"/>
</dbReference>
<organism evidence="7 8">
    <name type="scientific">Tetranychus urticae</name>
    <name type="common">Two-spotted spider mite</name>
    <dbReference type="NCBI Taxonomy" id="32264"/>
    <lineage>
        <taxon>Eukaryota</taxon>
        <taxon>Metazoa</taxon>
        <taxon>Ecdysozoa</taxon>
        <taxon>Arthropoda</taxon>
        <taxon>Chelicerata</taxon>
        <taxon>Arachnida</taxon>
        <taxon>Acari</taxon>
        <taxon>Acariformes</taxon>
        <taxon>Trombidiformes</taxon>
        <taxon>Prostigmata</taxon>
        <taxon>Eleutherengona</taxon>
        <taxon>Raphignathae</taxon>
        <taxon>Tetranychoidea</taxon>
        <taxon>Tetranychidae</taxon>
        <taxon>Tetranychus</taxon>
    </lineage>
</organism>
<reference evidence="7" key="2">
    <citation type="submission" date="2015-06" db="UniProtKB">
        <authorList>
            <consortium name="EnsemblMetazoa"/>
        </authorList>
    </citation>
    <scope>IDENTIFICATION</scope>
</reference>
<keyword evidence="2" id="KW-0547">Nucleotide-binding</keyword>
<dbReference type="EnsemblMetazoa" id="tetur210g00010.1">
    <property type="protein sequence ID" value="tetur210g00010.1"/>
    <property type="gene ID" value="tetur210g00010"/>
</dbReference>
<dbReference type="HOGENOM" id="CLU_2561251_0_0_1"/>
<evidence type="ECO:0000256" key="1">
    <source>
        <dbReference type="ARBA" id="ARBA00022598"/>
    </source>
</evidence>
<dbReference type="Proteomes" id="UP000015104">
    <property type="component" value="Unassembled WGS sequence"/>
</dbReference>
<proteinExistence type="predicted"/>
<dbReference type="SUPFAM" id="SSF52374">
    <property type="entry name" value="Nucleotidylyl transferase"/>
    <property type="match status" value="1"/>
</dbReference>
<evidence type="ECO:0000259" key="6">
    <source>
        <dbReference type="Pfam" id="PF00133"/>
    </source>
</evidence>
<keyword evidence="8" id="KW-1185">Reference proteome</keyword>
<feature type="domain" description="Aminoacyl-tRNA synthetase class Ia" evidence="6">
    <location>
        <begin position="1"/>
        <end position="73"/>
    </location>
</feature>
<dbReference type="EMBL" id="CAEY01000528">
    <property type="status" value="NOT_ANNOTATED_CDS"/>
    <property type="molecule type" value="Genomic_DNA"/>
</dbReference>
<keyword evidence="3" id="KW-0067">ATP-binding</keyword>
<dbReference type="GO" id="GO:0005524">
    <property type="term" value="F:ATP binding"/>
    <property type="evidence" value="ECO:0007669"/>
    <property type="project" value="UniProtKB-KW"/>
</dbReference>
<name>T1KTI8_TETUR</name>
<dbReference type="AlphaFoldDB" id="T1KTI8"/>
<keyword evidence="1" id="KW-0436">Ligase</keyword>
<sequence>MTSNLLKNNQETYWVPDFVKEGRLANWLKDTRDWAVSRNRYWGTPIPLWTNDDGSEIIVVGSTAELEELSGVNHSIYTENLSTILSFPPRKMVKLYDGCRQVHRKSVHRKQVC</sequence>
<evidence type="ECO:0000313" key="8">
    <source>
        <dbReference type="Proteomes" id="UP000015104"/>
    </source>
</evidence>